<dbReference type="GO" id="GO:0065002">
    <property type="term" value="P:intracellular protein transmembrane transport"/>
    <property type="evidence" value="ECO:0007669"/>
    <property type="project" value="UniProtKB-UniRule"/>
</dbReference>
<dbReference type="PANTHER" id="PTHR33910:SF1">
    <property type="entry name" value="PROTEIN TRANSLOCASE SUBUNIT SECE"/>
    <property type="match status" value="1"/>
</dbReference>
<evidence type="ECO:0000256" key="7">
    <source>
        <dbReference type="ARBA" id="ARBA00023010"/>
    </source>
</evidence>
<comment type="function">
    <text evidence="9">Essential subunit of the Sec protein translocation channel SecYEG. Clamps together the 2 halves of SecY. May contact the channel plug during translocation.</text>
</comment>
<keyword evidence="2 9" id="KW-0813">Transport</keyword>
<comment type="subcellular location">
    <subcellularLocation>
        <location evidence="9">Cell membrane</location>
        <topology evidence="9">Single-pass membrane protein</topology>
    </subcellularLocation>
    <subcellularLocation>
        <location evidence="1">Membrane</location>
    </subcellularLocation>
</comment>
<keyword evidence="4 9" id="KW-0812">Transmembrane</keyword>
<proteinExistence type="inferred from homology"/>
<keyword evidence="7 9" id="KW-0811">Translocation</keyword>
<evidence type="ECO:0000313" key="11">
    <source>
        <dbReference type="Proteomes" id="UP000176424"/>
    </source>
</evidence>
<evidence type="ECO:0000256" key="3">
    <source>
        <dbReference type="ARBA" id="ARBA00022475"/>
    </source>
</evidence>
<dbReference type="Proteomes" id="UP000176424">
    <property type="component" value="Unassembled WGS sequence"/>
</dbReference>
<comment type="caution">
    <text evidence="10">The sequence shown here is derived from an EMBL/GenBank/DDBJ whole genome shotgun (WGS) entry which is preliminary data.</text>
</comment>
<evidence type="ECO:0000256" key="6">
    <source>
        <dbReference type="ARBA" id="ARBA00022989"/>
    </source>
</evidence>
<evidence type="ECO:0000256" key="5">
    <source>
        <dbReference type="ARBA" id="ARBA00022927"/>
    </source>
</evidence>
<dbReference type="InterPro" id="IPR001901">
    <property type="entry name" value="Translocase_SecE/Sec61-g"/>
</dbReference>
<comment type="subunit">
    <text evidence="9">Component of the Sec protein translocase complex. Heterotrimer consisting of SecY, SecE and SecG subunits. The heterotrimers can form oligomers, although 1 heterotrimer is thought to be able to translocate proteins. Interacts with the ribosome. Interacts with SecDF, and other proteins may be involved. Interacts with SecA.</text>
</comment>
<evidence type="ECO:0000256" key="8">
    <source>
        <dbReference type="ARBA" id="ARBA00023136"/>
    </source>
</evidence>
<gene>
    <name evidence="9" type="primary">secE</name>
    <name evidence="10" type="ORF">A2397_01880</name>
</gene>
<accession>A0A1F4ZVE3</accession>
<dbReference type="GO" id="GO:0008320">
    <property type="term" value="F:protein transmembrane transporter activity"/>
    <property type="evidence" value="ECO:0007669"/>
    <property type="project" value="UniProtKB-UniRule"/>
</dbReference>
<evidence type="ECO:0000313" key="10">
    <source>
        <dbReference type="EMBL" id="OGD09417.1"/>
    </source>
</evidence>
<dbReference type="InterPro" id="IPR038379">
    <property type="entry name" value="SecE_sf"/>
</dbReference>
<dbReference type="InterPro" id="IPR005807">
    <property type="entry name" value="SecE_bac"/>
</dbReference>
<evidence type="ECO:0000256" key="9">
    <source>
        <dbReference type="HAMAP-Rule" id="MF_00422"/>
    </source>
</evidence>
<reference evidence="10 11" key="1">
    <citation type="journal article" date="2016" name="Nat. Commun.">
        <title>Thousands of microbial genomes shed light on interconnected biogeochemical processes in an aquifer system.</title>
        <authorList>
            <person name="Anantharaman K."/>
            <person name="Brown C.T."/>
            <person name="Hug L.A."/>
            <person name="Sharon I."/>
            <person name="Castelle C.J."/>
            <person name="Probst A.J."/>
            <person name="Thomas B.C."/>
            <person name="Singh A."/>
            <person name="Wilkins M.J."/>
            <person name="Karaoz U."/>
            <person name="Brodie E.L."/>
            <person name="Williams K.H."/>
            <person name="Hubbard S.S."/>
            <person name="Banfield J.F."/>
        </authorList>
    </citation>
    <scope>NUCLEOTIDE SEQUENCE [LARGE SCALE GENOMIC DNA]</scope>
</reference>
<dbReference type="GO" id="GO:0005886">
    <property type="term" value="C:plasma membrane"/>
    <property type="evidence" value="ECO:0007669"/>
    <property type="project" value="UniProtKB-SubCell"/>
</dbReference>
<keyword evidence="6 9" id="KW-1133">Transmembrane helix</keyword>
<keyword evidence="3 9" id="KW-1003">Cell membrane</keyword>
<dbReference type="Pfam" id="PF00584">
    <property type="entry name" value="SecE"/>
    <property type="match status" value="1"/>
</dbReference>
<dbReference type="GO" id="GO:0043952">
    <property type="term" value="P:protein transport by the Sec complex"/>
    <property type="evidence" value="ECO:0007669"/>
    <property type="project" value="UniProtKB-UniRule"/>
</dbReference>
<evidence type="ECO:0000256" key="1">
    <source>
        <dbReference type="ARBA" id="ARBA00004370"/>
    </source>
</evidence>
<dbReference type="GO" id="GO:0006605">
    <property type="term" value="P:protein targeting"/>
    <property type="evidence" value="ECO:0007669"/>
    <property type="project" value="UniProtKB-UniRule"/>
</dbReference>
<comment type="similarity">
    <text evidence="9">Belongs to the SecE/SEC61-gamma family.</text>
</comment>
<protein>
    <recommendedName>
        <fullName evidence="9">Protein translocase subunit SecE</fullName>
    </recommendedName>
</protein>
<dbReference type="GO" id="GO:0009306">
    <property type="term" value="P:protein secretion"/>
    <property type="evidence" value="ECO:0007669"/>
    <property type="project" value="UniProtKB-UniRule"/>
</dbReference>
<name>A0A1F4ZVE3_9BACT</name>
<keyword evidence="5 9" id="KW-0653">Protein transport</keyword>
<organism evidence="10 11">
    <name type="scientific">Candidatus Amesbacteria bacterium RIFOXYB1_FULL_44_23</name>
    <dbReference type="NCBI Taxonomy" id="1797263"/>
    <lineage>
        <taxon>Bacteria</taxon>
        <taxon>Candidatus Amesiibacteriota</taxon>
    </lineage>
</organism>
<dbReference type="STRING" id="1797263.A2397_01880"/>
<dbReference type="HAMAP" id="MF_00422">
    <property type="entry name" value="SecE"/>
    <property type="match status" value="1"/>
</dbReference>
<evidence type="ECO:0000256" key="2">
    <source>
        <dbReference type="ARBA" id="ARBA00022448"/>
    </source>
</evidence>
<evidence type="ECO:0000256" key="4">
    <source>
        <dbReference type="ARBA" id="ARBA00022692"/>
    </source>
</evidence>
<dbReference type="AlphaFoldDB" id="A0A1F4ZVE3"/>
<dbReference type="PANTHER" id="PTHR33910">
    <property type="entry name" value="PROTEIN TRANSLOCASE SUBUNIT SECE"/>
    <property type="match status" value="1"/>
</dbReference>
<dbReference type="Gene3D" id="1.20.5.1030">
    <property type="entry name" value="Preprotein translocase secy subunit"/>
    <property type="match status" value="1"/>
</dbReference>
<sequence>MNLVSYFKDTVSELKLVTWPTRQQTINLTIIVLGISLFVGAYVGGLDFVFTNLLKLVTTQ</sequence>
<keyword evidence="8 9" id="KW-0472">Membrane</keyword>
<dbReference type="NCBIfam" id="TIGR00964">
    <property type="entry name" value="secE_bact"/>
    <property type="match status" value="1"/>
</dbReference>
<feature type="transmembrane region" description="Helical" evidence="9">
    <location>
        <begin position="26"/>
        <end position="50"/>
    </location>
</feature>
<dbReference type="EMBL" id="MEXR01000032">
    <property type="protein sequence ID" value="OGD09417.1"/>
    <property type="molecule type" value="Genomic_DNA"/>
</dbReference>